<dbReference type="Gene3D" id="3.40.50.300">
    <property type="entry name" value="P-loop containing nucleotide triphosphate hydrolases"/>
    <property type="match status" value="1"/>
</dbReference>
<dbReference type="GO" id="GO:0005664">
    <property type="term" value="C:nuclear origin of replication recognition complex"/>
    <property type="evidence" value="ECO:0007669"/>
    <property type="project" value="TreeGrafter"/>
</dbReference>
<reference evidence="16 17" key="1">
    <citation type="journal article" date="2009" name="Nature">
        <title>Evolution of pathogenicity and sexual reproduction in eight Candida genomes.</title>
        <authorList>
            <person name="Butler G."/>
            <person name="Rasmussen M.D."/>
            <person name="Lin M.F."/>
            <person name="Santos M.A."/>
            <person name="Sakthikumar S."/>
            <person name="Munro C.A."/>
            <person name="Rheinbay E."/>
            <person name="Grabherr M."/>
            <person name="Forche A."/>
            <person name="Reedy J.L."/>
            <person name="Agrafioti I."/>
            <person name="Arnaud M.B."/>
            <person name="Bates S."/>
            <person name="Brown A.J."/>
            <person name="Brunke S."/>
            <person name="Costanzo M.C."/>
            <person name="Fitzpatrick D.A."/>
            <person name="de Groot P.W."/>
            <person name="Harris D."/>
            <person name="Hoyer L.L."/>
            <person name="Hube B."/>
            <person name="Klis F.M."/>
            <person name="Kodira C."/>
            <person name="Lennard N."/>
            <person name="Logue M.E."/>
            <person name="Martin R."/>
            <person name="Neiman A.M."/>
            <person name="Nikolaou E."/>
            <person name="Quail M.A."/>
            <person name="Quinn J."/>
            <person name="Santos M.C."/>
            <person name="Schmitzberger F.F."/>
            <person name="Sherlock G."/>
            <person name="Shah P."/>
            <person name="Silverstein K.A."/>
            <person name="Skrzypek M.S."/>
            <person name="Soll D."/>
            <person name="Staggs R."/>
            <person name="Stansfield I."/>
            <person name="Stumpf M.P."/>
            <person name="Sudbery P.E."/>
            <person name="Srikantha T."/>
            <person name="Zeng Q."/>
            <person name="Berman J."/>
            <person name="Berriman M."/>
            <person name="Heitman J."/>
            <person name="Gow N.A."/>
            <person name="Lorenz M.C."/>
            <person name="Birren B.W."/>
            <person name="Kellis M."/>
            <person name="Cuomo C.A."/>
        </authorList>
    </citation>
    <scope>NUCLEOTIDE SEQUENCE [LARGE SCALE GENOMIC DNA]</scope>
    <source>
        <strain evidence="17">ATCC MYA-3404 / T1</strain>
    </source>
</reference>
<dbReference type="InterPro" id="IPR041083">
    <property type="entry name" value="AAA_lid_10"/>
</dbReference>
<evidence type="ECO:0000256" key="1">
    <source>
        <dbReference type="ARBA" id="ARBA00004123"/>
    </source>
</evidence>
<dbReference type="InterPro" id="IPR003959">
    <property type="entry name" value="ATPase_AAA_core"/>
</dbReference>
<dbReference type="CDD" id="cd18139">
    <property type="entry name" value="HLD_clamp_RarA"/>
    <property type="match status" value="1"/>
</dbReference>
<dbReference type="GO" id="GO:0003688">
    <property type="term" value="F:DNA replication origin binding"/>
    <property type="evidence" value="ECO:0007669"/>
    <property type="project" value="UniProtKB-ARBA"/>
</dbReference>
<keyword evidence="9 13" id="KW-0238">DNA-binding</keyword>
<evidence type="ECO:0000256" key="6">
    <source>
        <dbReference type="ARBA" id="ARBA00022741"/>
    </source>
</evidence>
<evidence type="ECO:0000256" key="5">
    <source>
        <dbReference type="ARBA" id="ARBA00022723"/>
    </source>
</evidence>
<feature type="compositionally biased region" description="Basic and acidic residues" evidence="14">
    <location>
        <begin position="243"/>
        <end position="270"/>
    </location>
</feature>
<evidence type="ECO:0000259" key="15">
    <source>
        <dbReference type="PROSITE" id="PS51038"/>
    </source>
</evidence>
<organism evidence="16 17">
    <name type="scientific">Candida tropicalis (strain ATCC MYA-3404 / T1)</name>
    <name type="common">Yeast</name>
    <dbReference type="NCBI Taxonomy" id="294747"/>
    <lineage>
        <taxon>Eukaryota</taxon>
        <taxon>Fungi</taxon>
        <taxon>Dikarya</taxon>
        <taxon>Ascomycota</taxon>
        <taxon>Saccharomycotina</taxon>
        <taxon>Pichiomycetes</taxon>
        <taxon>Debaryomycetaceae</taxon>
        <taxon>Candida/Lodderomyces clade</taxon>
        <taxon>Candida</taxon>
    </lineage>
</organism>
<dbReference type="GO" id="GO:0005524">
    <property type="term" value="F:ATP binding"/>
    <property type="evidence" value="ECO:0007669"/>
    <property type="project" value="UniProtKB-KW"/>
</dbReference>
<keyword evidence="4 13" id="KW-0235">DNA replication</keyword>
<dbReference type="FunFam" id="1.10.8.60:FF:000274">
    <property type="entry name" value="Origin recognition complex subunit 1"/>
    <property type="match status" value="1"/>
</dbReference>
<dbReference type="SUPFAM" id="SSF52540">
    <property type="entry name" value="P-loop containing nucleoside triphosphate hydrolases"/>
    <property type="match status" value="1"/>
</dbReference>
<gene>
    <name evidence="16" type="ORF">CTRG_04342</name>
</gene>
<dbReference type="PROSITE" id="PS51038">
    <property type="entry name" value="BAH"/>
    <property type="match status" value="1"/>
</dbReference>
<evidence type="ECO:0000256" key="9">
    <source>
        <dbReference type="ARBA" id="ARBA00023125"/>
    </source>
</evidence>
<evidence type="ECO:0000256" key="13">
    <source>
        <dbReference type="RuleBase" id="RU365058"/>
    </source>
</evidence>
<dbReference type="Gene3D" id="1.10.8.60">
    <property type="match status" value="1"/>
</dbReference>
<keyword evidence="7 13" id="KW-0067">ATP-binding</keyword>
<dbReference type="GO" id="GO:0046872">
    <property type="term" value="F:metal ion binding"/>
    <property type="evidence" value="ECO:0007669"/>
    <property type="project" value="UniProtKB-KW"/>
</dbReference>
<dbReference type="RefSeq" id="XP_002550045.1">
    <property type="nucleotide sequence ID" value="XM_002549999.1"/>
</dbReference>
<dbReference type="Gene3D" id="2.30.30.490">
    <property type="match status" value="1"/>
</dbReference>
<evidence type="ECO:0000256" key="10">
    <source>
        <dbReference type="ARBA" id="ARBA00023242"/>
    </source>
</evidence>
<dbReference type="STRING" id="294747.C5ME50"/>
<dbReference type="VEuPathDB" id="FungiDB:CTRG_04342"/>
<evidence type="ECO:0000256" key="3">
    <source>
        <dbReference type="ARBA" id="ARBA00019081"/>
    </source>
</evidence>
<comment type="function">
    <text evidence="11">Component of the origin recognition complex (ORC) that binds origins of replication. It has a role in both chromosomal replication and mating type transcriptional silencing. Binds to the ARS consensus sequence (ACS) of origins of replication in an ATP-dependent manner.</text>
</comment>
<dbReference type="Pfam" id="PF00004">
    <property type="entry name" value="AAA"/>
    <property type="match status" value="1"/>
</dbReference>
<feature type="compositionally biased region" description="Basic and acidic residues" evidence="14">
    <location>
        <begin position="218"/>
        <end position="227"/>
    </location>
</feature>
<comment type="subunit">
    <text evidence="12 13">ORC is composed of six subunits.</text>
</comment>
<dbReference type="GO" id="GO:0016887">
    <property type="term" value="F:ATP hydrolysis activity"/>
    <property type="evidence" value="ECO:0007669"/>
    <property type="project" value="InterPro"/>
</dbReference>
<dbReference type="eggNOG" id="KOG1514">
    <property type="taxonomic scope" value="Eukaryota"/>
</dbReference>
<dbReference type="CDD" id="cd00009">
    <property type="entry name" value="AAA"/>
    <property type="match status" value="1"/>
</dbReference>
<dbReference type="GO" id="GO:0003682">
    <property type="term" value="F:chromatin binding"/>
    <property type="evidence" value="ECO:0007669"/>
    <property type="project" value="InterPro"/>
</dbReference>
<feature type="compositionally biased region" description="Polar residues" evidence="14">
    <location>
        <begin position="228"/>
        <end position="238"/>
    </location>
</feature>
<dbReference type="FunFam" id="3.40.50.300:FF:000199">
    <property type="entry name" value="Origin recognition complex subunit 1"/>
    <property type="match status" value="1"/>
</dbReference>
<dbReference type="Proteomes" id="UP000002037">
    <property type="component" value="Unassembled WGS sequence"/>
</dbReference>
<accession>C5ME50</accession>
<protein>
    <recommendedName>
        <fullName evidence="3 13">Origin recognition complex subunit 1</fullName>
    </recommendedName>
</protein>
<dbReference type="InterPro" id="IPR050311">
    <property type="entry name" value="ORC1/CDC6"/>
</dbReference>
<dbReference type="InterPro" id="IPR003593">
    <property type="entry name" value="AAA+_ATPase"/>
</dbReference>
<dbReference type="InterPro" id="IPR001025">
    <property type="entry name" value="BAH_dom"/>
</dbReference>
<evidence type="ECO:0000256" key="12">
    <source>
        <dbReference type="ARBA" id="ARBA00062293"/>
    </source>
</evidence>
<dbReference type="InterPro" id="IPR043151">
    <property type="entry name" value="BAH_sf"/>
</dbReference>
<dbReference type="GO" id="GO:0033314">
    <property type="term" value="P:mitotic DNA replication checkpoint signaling"/>
    <property type="evidence" value="ECO:0007669"/>
    <property type="project" value="TreeGrafter"/>
</dbReference>
<evidence type="ECO:0000313" key="16">
    <source>
        <dbReference type="EMBL" id="EER31560.1"/>
    </source>
</evidence>
<evidence type="ECO:0000256" key="11">
    <source>
        <dbReference type="ARBA" id="ARBA00053599"/>
    </source>
</evidence>
<dbReference type="KEGG" id="ctp:CTRG_04342"/>
<dbReference type="SMART" id="SM00382">
    <property type="entry name" value="AAA"/>
    <property type="match status" value="1"/>
</dbReference>
<evidence type="ECO:0000256" key="2">
    <source>
        <dbReference type="ARBA" id="ARBA00008398"/>
    </source>
</evidence>
<keyword evidence="6 13" id="KW-0547">Nucleotide-binding</keyword>
<evidence type="ECO:0000256" key="4">
    <source>
        <dbReference type="ARBA" id="ARBA00022705"/>
    </source>
</evidence>
<feature type="compositionally biased region" description="Acidic residues" evidence="14">
    <location>
        <begin position="290"/>
        <end position="324"/>
    </location>
</feature>
<feature type="domain" description="BAH" evidence="15">
    <location>
        <begin position="60"/>
        <end position="180"/>
    </location>
</feature>
<dbReference type="OrthoDB" id="1926878at2759"/>
<feature type="region of interest" description="Disordered" evidence="14">
    <location>
        <begin position="205"/>
        <end position="357"/>
    </location>
</feature>
<dbReference type="Pfam" id="PF21312">
    <property type="entry name" value="WHD_ORC1"/>
    <property type="match status" value="1"/>
</dbReference>
<dbReference type="SUPFAM" id="SSF82061">
    <property type="entry name" value="BAH domain"/>
    <property type="match status" value="1"/>
</dbReference>
<proteinExistence type="inferred from homology"/>
<keyword evidence="17" id="KW-1185">Reference proteome</keyword>
<dbReference type="SMART" id="SM00439">
    <property type="entry name" value="BAH"/>
    <property type="match status" value="1"/>
</dbReference>
<sequence>MNCIKGWGYRIENVDSDDNKSLVDSTPVTRRGRISRSQASTMAIKPASDKIVLIRQVDGVEFKVGDAIEVTSRDKNFGSSSEICIIKQIQWGTSEFILVHVVWLLRPIEVSGLQEGIAKENELFLTPYFNELKYTEFIRHINVLSEDQFNDIVIDESNSNNTFLLRRLADDYGNLSESFDYSELHQLLLSNNEEFTKKIMNMSLSHAQNRKSSRRARQREQPIKTEKGTNSNNSSTKLVNVGMEKRSGTKTENKRIDLGAEEKQKKKQDEQESIEPSDSDLQSDYISDDHDPDVESEDEEVVIESEEEVEDDEADLDEEESDFEEYGKKRKKRTRSPRKNNTPSPKRKSVKSKTTGSELEEFYSAVTPTKKIKFSTLDRSSLPVFLSPTKRVPDGFTDTTSQAFKEMKQKLHTSQKLNALPGREDEFAMIYMNLESAVNEGTGCCVYVSGVPGMGKTATIKDVVQQMTESQSLGEIKPFSYVELNGLKLLNPNVAYEVLWEHISGHRVVATNAALLLEEYFKTDQANRKPLIVLMDELDQIATKKQNVMYNFFNWPTYNTSKLIVIAVANTMDLPERVLSNKISSRLGLRRIQFKGYTFQQLGDIISHRLEMITKNNRRKVTISPDAIGFASRKVASVSGDARRALNICRRAVEIAEKQYYDNHKNSEGATTAGDDDKNKETYEVLISHILAAINETVNSPLAQFIAALPFASKLVLASMLRTTRRTGLAESKLGDIISEMKNSLVMSTDPKQKKPGQLDIMDMLYTDKLFGDENAGNHNFNLRIHSFKHVVTSLVEAGIIALQTSAGERSKLVQLNVSEEEVVSVLKKDNQIAGFL</sequence>
<feature type="compositionally biased region" description="Basic residues" evidence="14">
    <location>
        <begin position="208"/>
        <end position="217"/>
    </location>
</feature>
<dbReference type="EMBL" id="GG692400">
    <property type="protein sequence ID" value="EER31560.1"/>
    <property type="molecule type" value="Genomic_DNA"/>
</dbReference>
<dbReference type="Pfam" id="PF01426">
    <property type="entry name" value="BAH"/>
    <property type="match status" value="1"/>
</dbReference>
<evidence type="ECO:0000256" key="8">
    <source>
        <dbReference type="ARBA" id="ARBA00022842"/>
    </source>
</evidence>
<dbReference type="Pfam" id="PF17872">
    <property type="entry name" value="AAA_lid_10"/>
    <property type="match status" value="1"/>
</dbReference>
<dbReference type="InterPro" id="IPR027417">
    <property type="entry name" value="P-loop_NTPase"/>
</dbReference>
<dbReference type="GeneID" id="8296763"/>
<dbReference type="InterPro" id="IPR048867">
    <property type="entry name" value="WHD_ORC1"/>
</dbReference>
<dbReference type="PANTHER" id="PTHR10763:SF23">
    <property type="entry name" value="ORIGIN RECOGNITION COMPLEX SUBUNIT 1"/>
    <property type="match status" value="1"/>
</dbReference>
<evidence type="ECO:0000313" key="17">
    <source>
        <dbReference type="Proteomes" id="UP000002037"/>
    </source>
</evidence>
<evidence type="ECO:0000256" key="7">
    <source>
        <dbReference type="ARBA" id="ARBA00022840"/>
    </source>
</evidence>
<feature type="compositionally biased region" description="Basic residues" evidence="14">
    <location>
        <begin position="328"/>
        <end position="338"/>
    </location>
</feature>
<comment type="subcellular location">
    <subcellularLocation>
        <location evidence="1 13">Nucleus</location>
    </subcellularLocation>
</comment>
<evidence type="ECO:0000256" key="14">
    <source>
        <dbReference type="SAM" id="MobiDB-lite"/>
    </source>
</evidence>
<keyword evidence="8" id="KW-0460">Magnesium</keyword>
<comment type="function">
    <text evidence="13">Component of the origin recognition complex (ORC) that binds origins of replication. DNA-binding is ATP-dependent, however specific DNA sequences that define origins of replication have not been identified so far. ORC is required to assemble the pre-replication complex necessary to initiate DNA replication.</text>
</comment>
<keyword evidence="5" id="KW-0479">Metal-binding</keyword>
<dbReference type="HOGENOM" id="CLU_012774_1_1_1"/>
<dbReference type="PANTHER" id="PTHR10763">
    <property type="entry name" value="CELL DIVISION CONTROL PROTEIN 6-RELATED"/>
    <property type="match status" value="1"/>
</dbReference>
<dbReference type="GO" id="GO:0006270">
    <property type="term" value="P:DNA replication initiation"/>
    <property type="evidence" value="ECO:0007669"/>
    <property type="project" value="TreeGrafter"/>
</dbReference>
<name>C5ME50_CANTT</name>
<keyword evidence="10 13" id="KW-0539">Nucleus</keyword>
<dbReference type="AlphaFoldDB" id="C5ME50"/>
<comment type="similarity">
    <text evidence="2 13">Belongs to the ORC1 family.</text>
</comment>